<dbReference type="SUPFAM" id="SSF52833">
    <property type="entry name" value="Thioredoxin-like"/>
    <property type="match status" value="1"/>
</dbReference>
<dbReference type="PROSITE" id="PS00194">
    <property type="entry name" value="THIOREDOXIN_1"/>
    <property type="match status" value="1"/>
</dbReference>
<feature type="chain" id="PRO_5015708322" evidence="2">
    <location>
        <begin position="23"/>
        <end position="188"/>
    </location>
</feature>
<accession>A0A2S0MV04</accession>
<dbReference type="AlphaFoldDB" id="A0A2S0MV04"/>
<keyword evidence="2" id="KW-0732">Signal</keyword>
<evidence type="ECO:0000259" key="3">
    <source>
        <dbReference type="PROSITE" id="PS51352"/>
    </source>
</evidence>
<dbReference type="InterPro" id="IPR017937">
    <property type="entry name" value="Thioredoxin_CS"/>
</dbReference>
<gene>
    <name evidence="4" type="ORF">C6Y53_08045</name>
</gene>
<organism evidence="4 5">
    <name type="scientific">Pukyongiella litopenaei</name>
    <dbReference type="NCBI Taxonomy" id="2605946"/>
    <lineage>
        <taxon>Bacteria</taxon>
        <taxon>Pseudomonadati</taxon>
        <taxon>Pseudomonadota</taxon>
        <taxon>Alphaproteobacteria</taxon>
        <taxon>Rhodobacterales</taxon>
        <taxon>Paracoccaceae</taxon>
        <taxon>Pukyongiella</taxon>
    </lineage>
</organism>
<proteinExistence type="predicted"/>
<dbReference type="Gene3D" id="3.40.30.10">
    <property type="entry name" value="Glutaredoxin"/>
    <property type="match status" value="1"/>
</dbReference>
<keyword evidence="1" id="KW-0676">Redox-active center</keyword>
<dbReference type="KEGG" id="thas:C6Y53_08045"/>
<dbReference type="PANTHER" id="PTHR42852">
    <property type="entry name" value="THIOL:DISULFIDE INTERCHANGE PROTEIN DSBE"/>
    <property type="match status" value="1"/>
</dbReference>
<protein>
    <submittedName>
        <fullName evidence="4">Redoxin domain-containing protein</fullName>
    </submittedName>
</protein>
<dbReference type="GO" id="GO:0016209">
    <property type="term" value="F:antioxidant activity"/>
    <property type="evidence" value="ECO:0007669"/>
    <property type="project" value="InterPro"/>
</dbReference>
<dbReference type="InterPro" id="IPR013766">
    <property type="entry name" value="Thioredoxin_domain"/>
</dbReference>
<dbReference type="InterPro" id="IPR050553">
    <property type="entry name" value="Thioredoxin_ResA/DsbE_sf"/>
</dbReference>
<dbReference type="InterPro" id="IPR000866">
    <property type="entry name" value="AhpC/TSA"/>
</dbReference>
<dbReference type="InterPro" id="IPR036249">
    <property type="entry name" value="Thioredoxin-like_sf"/>
</dbReference>
<evidence type="ECO:0000313" key="5">
    <source>
        <dbReference type="Proteomes" id="UP000237655"/>
    </source>
</evidence>
<feature type="signal peptide" evidence="2">
    <location>
        <begin position="1"/>
        <end position="22"/>
    </location>
</feature>
<evidence type="ECO:0000313" key="4">
    <source>
        <dbReference type="EMBL" id="AVO39708.1"/>
    </source>
</evidence>
<sequence>MRLIRLLSLYLAIALGANPALAADIATLDALRDGDMKKLNLHADPAPAPQATFTLETGGTASLADWRGKYVLVNFWATWCAPCRKEMPSLAALQAEFGGDGFEVLTLATGRNTPAGIDRFFAETGIDNLPRHADPKQALAREMAVLGLPVSVLIDPEGREIGRLIGDADWHSDSARALVAALLGRPPS</sequence>
<reference evidence="5" key="1">
    <citation type="submission" date="2018-03" db="EMBL/GenBank/DDBJ databases">
        <title>Genomic analysis of the strain SH-1 isolated from shrimp intestine.</title>
        <authorList>
            <person name="Kim Y.-S."/>
            <person name="Kim S.-E."/>
            <person name="Kim K.-H."/>
        </authorList>
    </citation>
    <scope>NUCLEOTIDE SEQUENCE [LARGE SCALE GENOMIC DNA]</scope>
    <source>
        <strain evidence="5">SH-1</strain>
    </source>
</reference>
<dbReference type="GO" id="GO:0015036">
    <property type="term" value="F:disulfide oxidoreductase activity"/>
    <property type="evidence" value="ECO:0007669"/>
    <property type="project" value="UniProtKB-ARBA"/>
</dbReference>
<evidence type="ECO:0000256" key="2">
    <source>
        <dbReference type="SAM" id="SignalP"/>
    </source>
</evidence>
<dbReference type="PANTHER" id="PTHR42852:SF17">
    <property type="entry name" value="THIOREDOXIN-LIKE PROTEIN HI_1115"/>
    <property type="match status" value="1"/>
</dbReference>
<dbReference type="PROSITE" id="PS51352">
    <property type="entry name" value="THIOREDOXIN_2"/>
    <property type="match status" value="1"/>
</dbReference>
<dbReference type="EMBL" id="CP027665">
    <property type="protein sequence ID" value="AVO39708.1"/>
    <property type="molecule type" value="Genomic_DNA"/>
</dbReference>
<feature type="domain" description="Thioredoxin" evidence="3">
    <location>
        <begin position="42"/>
        <end position="184"/>
    </location>
</feature>
<keyword evidence="5" id="KW-1185">Reference proteome</keyword>
<dbReference type="Proteomes" id="UP000237655">
    <property type="component" value="Chromosome"/>
</dbReference>
<dbReference type="RefSeq" id="WP_106474012.1">
    <property type="nucleotide sequence ID" value="NZ_CP027665.1"/>
</dbReference>
<name>A0A2S0MV04_9RHOB</name>
<dbReference type="CDD" id="cd02966">
    <property type="entry name" value="TlpA_like_family"/>
    <property type="match status" value="1"/>
</dbReference>
<evidence type="ECO:0000256" key="1">
    <source>
        <dbReference type="ARBA" id="ARBA00023284"/>
    </source>
</evidence>
<dbReference type="Pfam" id="PF00578">
    <property type="entry name" value="AhpC-TSA"/>
    <property type="match status" value="1"/>
</dbReference>